<protein>
    <submittedName>
        <fullName evidence="1">Uncharacterized protein</fullName>
    </submittedName>
</protein>
<evidence type="ECO:0000313" key="2">
    <source>
        <dbReference type="Proteomes" id="UP001221558"/>
    </source>
</evidence>
<dbReference type="EMBL" id="CP117880">
    <property type="protein sequence ID" value="WDF66880.1"/>
    <property type="molecule type" value="Genomic_DNA"/>
</dbReference>
<keyword evidence="2" id="KW-1185">Reference proteome</keyword>
<sequence>MKDKKVQEASRQYDARQTSMCSLVWSDRLTGVISMLPHALIFAKATVTAVFR</sequence>
<reference evidence="1 2" key="1">
    <citation type="submission" date="2023-02" db="EMBL/GenBank/DDBJ databases">
        <title>Genome sequence of Sphingobacterium sp. KACC 22765.</title>
        <authorList>
            <person name="Kim S."/>
            <person name="Heo J."/>
            <person name="Kwon S.-W."/>
        </authorList>
    </citation>
    <scope>NUCLEOTIDE SEQUENCE [LARGE SCALE GENOMIC DNA]</scope>
    <source>
        <strain evidence="1 2">KACC 22765</strain>
    </source>
</reference>
<name>A0ABY7WF32_9SPHI</name>
<dbReference type="Proteomes" id="UP001221558">
    <property type="component" value="Chromosome"/>
</dbReference>
<gene>
    <name evidence="1" type="ORF">PQ465_11240</name>
</gene>
<proteinExistence type="predicted"/>
<dbReference type="RefSeq" id="WP_274265620.1">
    <property type="nucleotide sequence ID" value="NZ_CP117880.1"/>
</dbReference>
<evidence type="ECO:0000313" key="1">
    <source>
        <dbReference type="EMBL" id="WDF66880.1"/>
    </source>
</evidence>
<accession>A0ABY7WF32</accession>
<organism evidence="1 2">
    <name type="scientific">Sphingobacterium oryzagri</name>
    <dbReference type="NCBI Taxonomy" id="3025669"/>
    <lineage>
        <taxon>Bacteria</taxon>
        <taxon>Pseudomonadati</taxon>
        <taxon>Bacteroidota</taxon>
        <taxon>Sphingobacteriia</taxon>
        <taxon>Sphingobacteriales</taxon>
        <taxon>Sphingobacteriaceae</taxon>
        <taxon>Sphingobacterium</taxon>
    </lineage>
</organism>